<feature type="compositionally biased region" description="Basic and acidic residues" evidence="1">
    <location>
        <begin position="619"/>
        <end position="648"/>
    </location>
</feature>
<dbReference type="AlphaFoldDB" id="A0AAD5SAU9"/>
<feature type="compositionally biased region" description="Low complexity" evidence="1">
    <location>
        <begin position="47"/>
        <end position="56"/>
    </location>
</feature>
<feature type="compositionally biased region" description="Low complexity" evidence="1">
    <location>
        <begin position="379"/>
        <end position="388"/>
    </location>
</feature>
<feature type="compositionally biased region" description="Low complexity" evidence="1">
    <location>
        <begin position="735"/>
        <end position="751"/>
    </location>
</feature>
<sequence>AFAGWNGPGPRGYVDHQHQQPQQQQQGAGYAGHDGGRMAYGYGYPTNGRPPNGSYNPPYYGILAHPSAVGERHYPVPNVMGADYGDRLIPPMAPSMSGYRSPSLTGGDDRRAHFGERIGPGSRQRSHSSDAAHSRSYGARPLPIPSSEPRKRPPLPSIYNARQRNSPNGTPIPGTPIPQEPPSVAEAAKEGKGGEESGGAKVPAGEVGSVLDAKEMGSRTPENVKRYTDLLSPTPISPLHVQIQKRVEGAPDELIERNVREDSGLPRRTSIPRAMVHEGGVPPPCIPMANGEMQDGQGALVQPELVEYQTPQGLSVRMQVARPMRGARHGWSEPRQGGGRDYHLQGGGERRDYQGRQGQSRGFQSSARRGSEQGMGKGQQYHRQQQHYQHQERQQQPEQPRAPPSDTASSDTRSEQKSPQPHSSPAAEPQCPSVPPPTANTSISNEGTQTMTDLSTSSKSVSPTRCATPLDSLTTTNQNSSQSHHQQSSSTPAPLTIITRQSSTSQSPSSSPTATDPSPTSPTNSGASSTRGRNRRNSKGVMVWANHSQRLGSGGGGSAGPAASAGVKKPLLDGLFEVPVGRRDLLSPVGEGRKSQASRSRGREEEKGKAKGDGGVGGGEEKQQQQAKVVEEENEKGAEAGKEKEKVKGRSMSAGPSSSPSCEPVPKLAWQGMGMRRTRRSAEEIGKGAAGKVEGKEEVFVPNPPKLGVVEKPAAASVAPFTSATAPTHPPAPPSTTSSATSHSPTRAASTQQPARSAQPNKQTQPSKHSHPPSRSAPASRIPHREGGGGGSKGGGSNGGGGRGKGSRGGNKAR</sequence>
<feature type="compositionally biased region" description="Polar residues" evidence="1">
    <location>
        <begin position="752"/>
        <end position="765"/>
    </location>
</feature>
<evidence type="ECO:0000313" key="2">
    <source>
        <dbReference type="EMBL" id="KAJ3040419.1"/>
    </source>
</evidence>
<feature type="compositionally biased region" description="Polar residues" evidence="1">
    <location>
        <begin position="406"/>
        <end position="423"/>
    </location>
</feature>
<feature type="region of interest" description="Disordered" evidence="1">
    <location>
        <begin position="312"/>
        <end position="566"/>
    </location>
</feature>
<feature type="region of interest" description="Disordered" evidence="1">
    <location>
        <begin position="1"/>
        <end position="56"/>
    </location>
</feature>
<feature type="compositionally biased region" description="Low complexity" evidence="1">
    <location>
        <begin position="651"/>
        <end position="664"/>
    </location>
</feature>
<accession>A0AAD5SAU9</accession>
<organism evidence="2 3">
    <name type="scientific">Rhizophlyctis rosea</name>
    <dbReference type="NCBI Taxonomy" id="64517"/>
    <lineage>
        <taxon>Eukaryota</taxon>
        <taxon>Fungi</taxon>
        <taxon>Fungi incertae sedis</taxon>
        <taxon>Chytridiomycota</taxon>
        <taxon>Chytridiomycota incertae sedis</taxon>
        <taxon>Chytridiomycetes</taxon>
        <taxon>Rhizophlyctidales</taxon>
        <taxon>Rhizophlyctidaceae</taxon>
        <taxon>Rhizophlyctis</taxon>
    </lineage>
</organism>
<feature type="compositionally biased region" description="Gly residues" evidence="1">
    <location>
        <begin position="1"/>
        <end position="10"/>
    </location>
</feature>
<feature type="region of interest" description="Disordered" evidence="1">
    <location>
        <begin position="252"/>
        <end position="293"/>
    </location>
</feature>
<keyword evidence="3" id="KW-1185">Reference proteome</keyword>
<feature type="compositionally biased region" description="Low complexity" evidence="1">
    <location>
        <begin position="474"/>
        <end position="491"/>
    </location>
</feature>
<feature type="compositionally biased region" description="Basic and acidic residues" evidence="1">
    <location>
        <begin position="252"/>
        <end position="265"/>
    </location>
</feature>
<feature type="compositionally biased region" description="Basic and acidic residues" evidence="1">
    <location>
        <begin position="107"/>
        <end position="116"/>
    </location>
</feature>
<feature type="region of interest" description="Disordered" evidence="1">
    <location>
        <begin position="84"/>
        <end position="234"/>
    </location>
</feature>
<reference evidence="2" key="1">
    <citation type="submission" date="2020-05" db="EMBL/GenBank/DDBJ databases">
        <title>Phylogenomic resolution of chytrid fungi.</title>
        <authorList>
            <person name="Stajich J.E."/>
            <person name="Amses K."/>
            <person name="Simmons R."/>
            <person name="Seto K."/>
            <person name="Myers J."/>
            <person name="Bonds A."/>
            <person name="Quandt C.A."/>
            <person name="Barry K."/>
            <person name="Liu P."/>
            <person name="Grigoriev I."/>
            <person name="Longcore J.E."/>
            <person name="James T.Y."/>
        </authorList>
    </citation>
    <scope>NUCLEOTIDE SEQUENCE</scope>
    <source>
        <strain evidence="2">JEL0318</strain>
    </source>
</reference>
<feature type="compositionally biased region" description="Basic and acidic residues" evidence="1">
    <location>
        <begin position="601"/>
        <end position="612"/>
    </location>
</feature>
<protein>
    <submittedName>
        <fullName evidence="2">Uncharacterized protein</fullName>
    </submittedName>
</protein>
<name>A0AAD5SAU9_9FUNG</name>
<evidence type="ECO:0000313" key="3">
    <source>
        <dbReference type="Proteomes" id="UP001212841"/>
    </source>
</evidence>
<gene>
    <name evidence="2" type="ORF">HK097_002565</name>
</gene>
<feature type="compositionally biased region" description="Low complexity" evidence="1">
    <location>
        <begin position="502"/>
        <end position="525"/>
    </location>
</feature>
<feature type="non-terminal residue" evidence="2">
    <location>
        <position position="1"/>
    </location>
</feature>
<comment type="caution">
    <text evidence="2">The sequence shown here is derived from an EMBL/GenBank/DDBJ whole genome shotgun (WGS) entry which is preliminary data.</text>
</comment>
<evidence type="ECO:0000256" key="1">
    <source>
        <dbReference type="SAM" id="MobiDB-lite"/>
    </source>
</evidence>
<feature type="compositionally biased region" description="Low complexity" evidence="1">
    <location>
        <begin position="355"/>
        <end position="368"/>
    </location>
</feature>
<feature type="compositionally biased region" description="Basic and acidic residues" evidence="1">
    <location>
        <begin position="212"/>
        <end position="228"/>
    </location>
</feature>
<proteinExistence type="predicted"/>
<feature type="compositionally biased region" description="Low complexity" evidence="1">
    <location>
        <begin position="19"/>
        <end position="28"/>
    </location>
</feature>
<feature type="compositionally biased region" description="Polar residues" evidence="1">
    <location>
        <begin position="439"/>
        <end position="465"/>
    </location>
</feature>
<feature type="region of interest" description="Disordered" evidence="1">
    <location>
        <begin position="720"/>
        <end position="814"/>
    </location>
</feature>
<feature type="region of interest" description="Disordered" evidence="1">
    <location>
        <begin position="578"/>
        <end position="708"/>
    </location>
</feature>
<dbReference type="Proteomes" id="UP001212841">
    <property type="component" value="Unassembled WGS sequence"/>
</dbReference>
<dbReference type="EMBL" id="JADGJD010001559">
    <property type="protein sequence ID" value="KAJ3040419.1"/>
    <property type="molecule type" value="Genomic_DNA"/>
</dbReference>
<feature type="compositionally biased region" description="Basic and acidic residues" evidence="1">
    <location>
        <begin position="338"/>
        <end position="354"/>
    </location>
</feature>
<feature type="compositionally biased region" description="Gly residues" evidence="1">
    <location>
        <begin position="788"/>
        <end position="814"/>
    </location>
</feature>